<evidence type="ECO:0000313" key="3">
    <source>
        <dbReference type="EMBL" id="KPL74545.1"/>
    </source>
</evidence>
<protein>
    <recommendedName>
        <fullName evidence="2">HNH domain-containing protein</fullName>
    </recommendedName>
</protein>
<name>A0A0P6X3X5_9CHLR</name>
<feature type="domain" description="HNH" evidence="2">
    <location>
        <begin position="59"/>
        <end position="104"/>
    </location>
</feature>
<reference evidence="3 4" key="1">
    <citation type="submission" date="2015-07" db="EMBL/GenBank/DDBJ databases">
        <title>Draft genome of Bellilinea caldifistulae DSM 17877.</title>
        <authorList>
            <person name="Hemp J."/>
            <person name="Ward L.M."/>
            <person name="Pace L.A."/>
            <person name="Fischer W.W."/>
        </authorList>
    </citation>
    <scope>NUCLEOTIDE SEQUENCE [LARGE SCALE GENOMIC DNA]</scope>
    <source>
        <strain evidence="3 4">GOMI-1</strain>
    </source>
</reference>
<dbReference type="GO" id="GO:0008270">
    <property type="term" value="F:zinc ion binding"/>
    <property type="evidence" value="ECO:0007669"/>
    <property type="project" value="InterPro"/>
</dbReference>
<dbReference type="Pfam" id="PF01844">
    <property type="entry name" value="HNH"/>
    <property type="match status" value="1"/>
</dbReference>
<evidence type="ECO:0000259" key="2">
    <source>
        <dbReference type="Pfam" id="PF01844"/>
    </source>
</evidence>
<dbReference type="GO" id="GO:0004519">
    <property type="term" value="F:endonuclease activity"/>
    <property type="evidence" value="ECO:0007669"/>
    <property type="project" value="InterPro"/>
</dbReference>
<evidence type="ECO:0000256" key="1">
    <source>
        <dbReference type="SAM" id="MobiDB-lite"/>
    </source>
</evidence>
<feature type="compositionally biased region" description="Basic and acidic residues" evidence="1">
    <location>
        <begin position="127"/>
        <end position="138"/>
    </location>
</feature>
<dbReference type="Proteomes" id="UP000050514">
    <property type="component" value="Unassembled WGS sequence"/>
</dbReference>
<keyword evidence="4" id="KW-1185">Reference proteome</keyword>
<feature type="region of interest" description="Disordered" evidence="1">
    <location>
        <begin position="110"/>
        <end position="138"/>
    </location>
</feature>
<comment type="caution">
    <text evidence="3">The sequence shown here is derived from an EMBL/GenBank/DDBJ whole genome shotgun (WGS) entry which is preliminary data.</text>
</comment>
<dbReference type="EMBL" id="LGHJ01000017">
    <property type="protein sequence ID" value="KPL74545.1"/>
    <property type="molecule type" value="Genomic_DNA"/>
</dbReference>
<dbReference type="STRING" id="360411.AC812_12175"/>
<dbReference type="AlphaFoldDB" id="A0A0P6X3X5"/>
<dbReference type="OrthoDB" id="9779761at2"/>
<dbReference type="InterPro" id="IPR002711">
    <property type="entry name" value="HNH"/>
</dbReference>
<gene>
    <name evidence="3" type="ORF">AC812_12175</name>
</gene>
<organism evidence="3 4">
    <name type="scientific">Bellilinea caldifistulae</name>
    <dbReference type="NCBI Taxonomy" id="360411"/>
    <lineage>
        <taxon>Bacteria</taxon>
        <taxon>Bacillati</taxon>
        <taxon>Chloroflexota</taxon>
        <taxon>Anaerolineae</taxon>
        <taxon>Anaerolineales</taxon>
        <taxon>Anaerolineaceae</taxon>
        <taxon>Bellilinea</taxon>
    </lineage>
</organism>
<sequence length="138" mass="16218">MPKAALRPCRYPGCPELVIEGYCDDHKPFPQKRQSDYQRLYDRRWQKRREQWLTHHPWCEECLQQGFYIPATEVHHLVPHRGNIEIFLNSPLESLCKSCHSRKTLEEIKGRGAEKVLNGRVSSAGGHPREKKSQREES</sequence>
<evidence type="ECO:0000313" key="4">
    <source>
        <dbReference type="Proteomes" id="UP000050514"/>
    </source>
</evidence>
<dbReference type="RefSeq" id="WP_061918848.1">
    <property type="nucleotide sequence ID" value="NZ_DF967971.1"/>
</dbReference>
<accession>A0A0P6X3X5</accession>
<dbReference type="InterPro" id="IPR003615">
    <property type="entry name" value="HNH_nuc"/>
</dbReference>
<dbReference type="CDD" id="cd00085">
    <property type="entry name" value="HNHc"/>
    <property type="match status" value="1"/>
</dbReference>
<proteinExistence type="predicted"/>
<dbReference type="GO" id="GO:0003676">
    <property type="term" value="F:nucleic acid binding"/>
    <property type="evidence" value="ECO:0007669"/>
    <property type="project" value="InterPro"/>
</dbReference>